<dbReference type="InterPro" id="IPR036388">
    <property type="entry name" value="WH-like_DNA-bd_sf"/>
</dbReference>
<feature type="compositionally biased region" description="Low complexity" evidence="1">
    <location>
        <begin position="21"/>
        <end position="72"/>
    </location>
</feature>
<feature type="region of interest" description="Disordered" evidence="1">
    <location>
        <begin position="1"/>
        <end position="83"/>
    </location>
</feature>
<protein>
    <submittedName>
        <fullName evidence="4">Ltp family lipoprotein</fullName>
    </submittedName>
</protein>
<dbReference type="Gene3D" id="1.10.10.10">
    <property type="entry name" value="Winged helix-like DNA-binding domain superfamily/Winged helix DNA-binding domain"/>
    <property type="match status" value="2"/>
</dbReference>
<feature type="compositionally biased region" description="Acidic residues" evidence="1">
    <location>
        <begin position="154"/>
        <end position="167"/>
    </location>
</feature>
<reference evidence="4" key="1">
    <citation type="submission" date="2022-05" db="EMBL/GenBank/DDBJ databases">
        <title>Genomic analysis of Brachybacterium sp. CBA3104.</title>
        <authorList>
            <person name="Roh S.W."/>
            <person name="Kim Y.B."/>
            <person name="Kim Y."/>
        </authorList>
    </citation>
    <scope>NUCLEOTIDE SEQUENCE</scope>
    <source>
        <strain evidence="4">CBA3104</strain>
    </source>
</reference>
<feature type="region of interest" description="Disordered" evidence="1">
    <location>
        <begin position="118"/>
        <end position="185"/>
    </location>
</feature>
<keyword evidence="2" id="KW-1133">Transmembrane helix</keyword>
<feature type="domain" description="Putative host cell surface-exposed lipoprotein Ltp-like HTH region" evidence="3">
    <location>
        <begin position="226"/>
        <end position="272"/>
    </location>
</feature>
<feature type="transmembrane region" description="Helical" evidence="2">
    <location>
        <begin position="87"/>
        <end position="113"/>
    </location>
</feature>
<proteinExistence type="predicted"/>
<dbReference type="RefSeq" id="WP_249478055.1">
    <property type="nucleotide sequence ID" value="NZ_CP097218.1"/>
</dbReference>
<evidence type="ECO:0000256" key="2">
    <source>
        <dbReference type="SAM" id="Phobius"/>
    </source>
</evidence>
<name>A0ABY4N2X1_9MICO</name>
<organism evidence="4 5">
    <name type="scientific">Brachybacterium kimchii</name>
    <dbReference type="NCBI Taxonomy" id="2942909"/>
    <lineage>
        <taxon>Bacteria</taxon>
        <taxon>Bacillati</taxon>
        <taxon>Actinomycetota</taxon>
        <taxon>Actinomycetes</taxon>
        <taxon>Micrococcales</taxon>
        <taxon>Dermabacteraceae</taxon>
        <taxon>Brachybacterium</taxon>
    </lineage>
</organism>
<feature type="domain" description="Putative host cell surface-exposed lipoprotein Ltp-like HTH region" evidence="3">
    <location>
        <begin position="183"/>
        <end position="223"/>
    </location>
</feature>
<dbReference type="Pfam" id="PF07553">
    <property type="entry name" value="Lipoprotein_Ltp"/>
    <property type="match status" value="2"/>
</dbReference>
<feature type="compositionally biased region" description="Polar residues" evidence="1">
    <location>
        <begin position="1"/>
        <end position="16"/>
    </location>
</feature>
<keyword evidence="2" id="KW-0472">Membrane</keyword>
<evidence type="ECO:0000256" key="1">
    <source>
        <dbReference type="SAM" id="MobiDB-lite"/>
    </source>
</evidence>
<feature type="compositionally biased region" description="Acidic residues" evidence="1">
    <location>
        <begin position="132"/>
        <end position="141"/>
    </location>
</feature>
<sequence length="274" mass="28079">MTSSTPSPENNGSANSGFPDAGSANGAYGSAGDTYGSASGPYGAADGASGSAAPAPQYGDSSQAPQFSASPQTPGQGQEPPKKSKTLWWVLGGCGCLALLAIAAVIIVIVVLVNSADTDDEPAPTTVSASSSDDDASDEPSDSATPSDHTVDATPDDESSADADDSGDSAADGTDVDPDDKDGALADAKIQSDMLFSSKKGIHDTLVFEGYSEETATYAVDHVDADWNKNALEKAKSYSADGMSDDEIRDQITSEYGEQFTKEQADYAIKHLHD</sequence>
<keyword evidence="2" id="KW-0812">Transmembrane</keyword>
<gene>
    <name evidence="4" type="ORF">M4486_14900</name>
</gene>
<evidence type="ECO:0000259" key="3">
    <source>
        <dbReference type="Pfam" id="PF07553"/>
    </source>
</evidence>
<dbReference type="InterPro" id="IPR011434">
    <property type="entry name" value="Ltp-like_HTH"/>
</dbReference>
<keyword evidence="4" id="KW-0449">Lipoprotein</keyword>
<keyword evidence="5" id="KW-1185">Reference proteome</keyword>
<dbReference type="EMBL" id="CP097218">
    <property type="protein sequence ID" value="UQN28902.1"/>
    <property type="molecule type" value="Genomic_DNA"/>
</dbReference>
<evidence type="ECO:0000313" key="4">
    <source>
        <dbReference type="EMBL" id="UQN28902.1"/>
    </source>
</evidence>
<dbReference type="Proteomes" id="UP001055868">
    <property type="component" value="Chromosome"/>
</dbReference>
<accession>A0ABY4N2X1</accession>
<evidence type="ECO:0000313" key="5">
    <source>
        <dbReference type="Proteomes" id="UP001055868"/>
    </source>
</evidence>